<dbReference type="InterPro" id="IPR044867">
    <property type="entry name" value="DEUBAD_dom"/>
</dbReference>
<evidence type="ECO:0000259" key="11">
    <source>
        <dbReference type="PROSITE" id="PS51916"/>
    </source>
</evidence>
<keyword evidence="7" id="KW-0805">Transcription regulation</keyword>
<accession>A0A553N7A9</accession>
<feature type="region of interest" description="Disordered" evidence="10">
    <location>
        <begin position="456"/>
        <end position="476"/>
    </location>
</feature>
<dbReference type="STRING" id="6832.A0A553N7A9"/>
<organism evidence="12 13">
    <name type="scientific">Tigriopus californicus</name>
    <name type="common">Marine copepod</name>
    <dbReference type="NCBI Taxonomy" id="6832"/>
    <lineage>
        <taxon>Eukaryota</taxon>
        <taxon>Metazoa</taxon>
        <taxon>Ecdysozoa</taxon>
        <taxon>Arthropoda</taxon>
        <taxon>Crustacea</taxon>
        <taxon>Multicrustacea</taxon>
        <taxon>Hexanauplia</taxon>
        <taxon>Copepoda</taxon>
        <taxon>Harpacticoida</taxon>
        <taxon>Harpacticidae</taxon>
        <taxon>Tigriopus</taxon>
    </lineage>
</organism>
<gene>
    <name evidence="12" type="ORF">TCAL_11153</name>
</gene>
<evidence type="ECO:0000256" key="2">
    <source>
        <dbReference type="ARBA" id="ARBA00006391"/>
    </source>
</evidence>
<dbReference type="InterPro" id="IPR026905">
    <property type="entry name" value="ASX-like_PHD"/>
</dbReference>
<sequence>MDPDPPDPGTVSPPQYSLEEDIARAEVVFDEPETFLDPPGSSYPPPLSRASPLSVAVASPIAIDVAMTGTPSGAGMTAASATPPIKRASPRLSPRVRAQVQSAVASGPNPRVLDGTLTPEAHSPVHAAVGTVHDQVAPGRNLRPKRALRAMTALKQQAKRRKKSTNVAAGVTMPVQRAMARRNSVNPNGDIEILYRPDDNEMSLATRNMREVLASIPGFSLSKVRKKVSKKLSASAALQLVREGNIDLESPDSILGQVNLRTLLNKGTFQKLPPLYQYRLMHLLPKVDTIVDPKSHSLRLSHSSLNNEFFAKACQEWREALCKGELTPDTVQRSKLETERERSKLDPWKVKHFEPIWGCRNEYDTSTDLLLVPGFEHLLEKSDTPAPSTSSRSSSTSTKRPSMSSSGDGTSASDFVDEVDSSVNKVVEIVQDACSAVKKPRLESVVLEEVAIESEIQPTPVPSHSETPDQSSLDLVPSSDLELGEEFVSQLGDHTVEIPQDETVGTVIEEPVIEDHILDDDASTPATIIDDNASVHSSYSIPPFAPETPPSSFEMLPVSTTVVSRSGGVVIAPLPASSGNGTPDSPFLSLSSRSSTPEFPNPESVSSVTLTPIIQASSPTATALDDHPPMNAPSKALVPAQRSVSISLGSLSPNSVSKELGLKIPMSEVDPSVLPKSISKMVKTVSNTRPTTIINKFRQPEGGVNLERSYEICKAAVQKSMDSQLRPSIAPNIVRVSAPPTSVMNFGPVVVSANVQNGTRNIRPAHVIRGLRPLVPMTHQMVVSSTNSGTVQSGNQIRLHLPTIQTAQMLPRPASAGGKTVGTLASIPSVMVSQTPGGSVSTVGSPLEMANQPPPRASSAPVPGTFVVVSSSNGTQQHQQLVRLSSGSQALSSPVMSANNTMERVLLRNSSSPNGSHVVIRKLSPGSSPPPSRLIPVTSVANFGNRVTIRPTHSNQHYPISHHQVVLQSSRQGTPVTTLTPTSIVSKPNTPLPTTLSLPQEPLSSAQLSFTTSIAPMHHPISNAVNSGTPLPTQFQLPMQPVPITSPEMIHELTSAQSPRTAPSSPISLSGVTISPAPSSGGDSHRPTPTGSATPSPTASNHGQQQQQFVFKGPIGNLQGKVLVVQNSNGQFIAVPTSQIPNNSKITVINSMSRSQSQSPAMVQMLPPRASSAPPVNENNKLIAISRPSSVDIVNLPTVPISQSSIQIEPVLSRQSMMPMHPPVMEVNPFPTTIRSTESPLTYAKVIPTPISNGVHTSIRSGSTPTRVTVTKIANPRSSNKGGSQIMLKSHGVPLLPKPPSDPMGQSPVACNVKAMIICKQCGAFCHNDCIGPAKVCVSCLIR</sequence>
<evidence type="ECO:0000256" key="6">
    <source>
        <dbReference type="ARBA" id="ARBA00022833"/>
    </source>
</evidence>
<feature type="region of interest" description="Disordered" evidence="10">
    <location>
        <begin position="1053"/>
        <end position="1105"/>
    </location>
</feature>
<evidence type="ECO:0000313" key="12">
    <source>
        <dbReference type="EMBL" id="TRY61324.1"/>
    </source>
</evidence>
<evidence type="ECO:0000256" key="10">
    <source>
        <dbReference type="SAM" id="MobiDB-lite"/>
    </source>
</evidence>
<dbReference type="GO" id="GO:0003682">
    <property type="term" value="F:chromatin binding"/>
    <property type="evidence" value="ECO:0007669"/>
    <property type="project" value="TreeGrafter"/>
</dbReference>
<evidence type="ECO:0000256" key="8">
    <source>
        <dbReference type="ARBA" id="ARBA00023163"/>
    </source>
</evidence>
<comment type="caution">
    <text evidence="12">The sequence shown here is derived from an EMBL/GenBank/DDBJ whole genome shotgun (WGS) entry which is preliminary data.</text>
</comment>
<dbReference type="OMA" id="WELKQSE"/>
<comment type="subcellular location">
    <subcellularLocation>
        <location evidence="1">Nucleus</location>
    </subcellularLocation>
</comment>
<feature type="region of interest" description="Disordered" evidence="10">
    <location>
        <begin position="74"/>
        <end position="93"/>
    </location>
</feature>
<proteinExistence type="inferred from homology"/>
<dbReference type="GO" id="GO:0008270">
    <property type="term" value="F:zinc ion binding"/>
    <property type="evidence" value="ECO:0007669"/>
    <property type="project" value="UniProtKB-KW"/>
</dbReference>
<feature type="domain" description="DEUBAD" evidence="11">
    <location>
        <begin position="251"/>
        <end position="362"/>
    </location>
</feature>
<keyword evidence="13" id="KW-1185">Reference proteome</keyword>
<feature type="compositionally biased region" description="Low complexity" evidence="10">
    <location>
        <begin position="384"/>
        <end position="414"/>
    </location>
</feature>
<keyword evidence="3" id="KW-0678">Repressor</keyword>
<evidence type="ECO:0000256" key="1">
    <source>
        <dbReference type="ARBA" id="ARBA00004123"/>
    </source>
</evidence>
<keyword evidence="4" id="KW-0479">Metal-binding</keyword>
<evidence type="ECO:0000256" key="5">
    <source>
        <dbReference type="ARBA" id="ARBA00022771"/>
    </source>
</evidence>
<evidence type="ECO:0000256" key="7">
    <source>
        <dbReference type="ARBA" id="ARBA00023015"/>
    </source>
</evidence>
<dbReference type="PANTHER" id="PTHR13578">
    <property type="entry name" value="ADDITIONAL SEX COMBS LIKE PROTEIN ASXL"/>
    <property type="match status" value="1"/>
</dbReference>
<name>A0A553N7A9_TIGCA</name>
<reference evidence="12 13" key="1">
    <citation type="journal article" date="2018" name="Nat. Ecol. Evol.">
        <title>Genomic signatures of mitonuclear coevolution across populations of Tigriopus californicus.</title>
        <authorList>
            <person name="Barreto F.S."/>
            <person name="Watson E.T."/>
            <person name="Lima T.G."/>
            <person name="Willett C.S."/>
            <person name="Edmands S."/>
            <person name="Li W."/>
            <person name="Burton R.S."/>
        </authorList>
    </citation>
    <scope>NUCLEOTIDE SEQUENCE [LARGE SCALE GENOMIC DNA]</scope>
    <source>
        <strain evidence="12 13">San Diego</strain>
    </source>
</reference>
<dbReference type="GO" id="GO:0045944">
    <property type="term" value="P:positive regulation of transcription by RNA polymerase II"/>
    <property type="evidence" value="ECO:0007669"/>
    <property type="project" value="TreeGrafter"/>
</dbReference>
<feature type="compositionally biased region" description="Low complexity" evidence="10">
    <location>
        <begin position="583"/>
        <end position="598"/>
    </location>
</feature>
<dbReference type="Proteomes" id="UP000318571">
    <property type="component" value="Chromosome 8"/>
</dbReference>
<dbReference type="GO" id="GO:0035517">
    <property type="term" value="C:PR-DUB complex"/>
    <property type="evidence" value="ECO:0007669"/>
    <property type="project" value="TreeGrafter"/>
</dbReference>
<dbReference type="InterPro" id="IPR024811">
    <property type="entry name" value="ASX/ASX-like"/>
</dbReference>
<evidence type="ECO:0000256" key="4">
    <source>
        <dbReference type="ARBA" id="ARBA00022723"/>
    </source>
</evidence>
<feature type="region of interest" description="Disordered" evidence="10">
    <location>
        <begin position="380"/>
        <end position="415"/>
    </location>
</feature>
<dbReference type="GO" id="GO:0003677">
    <property type="term" value="F:DNA binding"/>
    <property type="evidence" value="ECO:0007669"/>
    <property type="project" value="InterPro"/>
</dbReference>
<feature type="compositionally biased region" description="Low complexity" evidence="10">
    <location>
        <begin position="1087"/>
        <end position="1100"/>
    </location>
</feature>
<dbReference type="PROSITE" id="PS51916">
    <property type="entry name" value="DEUBAD"/>
    <property type="match status" value="1"/>
</dbReference>
<evidence type="ECO:0000313" key="13">
    <source>
        <dbReference type="Proteomes" id="UP000318571"/>
    </source>
</evidence>
<dbReference type="GO" id="GO:0009887">
    <property type="term" value="P:animal organ morphogenesis"/>
    <property type="evidence" value="ECO:0007669"/>
    <property type="project" value="TreeGrafter"/>
</dbReference>
<feature type="compositionally biased region" description="Polar residues" evidence="10">
    <location>
        <begin position="1054"/>
        <end position="1082"/>
    </location>
</feature>
<dbReference type="PANTHER" id="PTHR13578:SF20">
    <property type="entry name" value="POLYCOMB PROTEIN ASX"/>
    <property type="match status" value="1"/>
</dbReference>
<keyword evidence="5" id="KW-0863">Zinc-finger</keyword>
<dbReference type="Pfam" id="PF13922">
    <property type="entry name" value="PHD_3"/>
    <property type="match status" value="1"/>
</dbReference>
<dbReference type="InterPro" id="IPR028020">
    <property type="entry name" value="ASX_DEUBAD_dom"/>
</dbReference>
<protein>
    <recommendedName>
        <fullName evidence="11">DEUBAD domain-containing protein</fullName>
    </recommendedName>
</protein>
<feature type="compositionally biased region" description="Polar residues" evidence="10">
    <location>
        <begin position="462"/>
        <end position="473"/>
    </location>
</feature>
<dbReference type="Pfam" id="PF13919">
    <property type="entry name" value="ASXH"/>
    <property type="match status" value="1"/>
</dbReference>
<comment type="similarity">
    <text evidence="2">Belongs to the Asx family.</text>
</comment>
<keyword evidence="9" id="KW-0539">Nucleus</keyword>
<dbReference type="EMBL" id="VCGU01000459">
    <property type="protein sequence ID" value="TRY61324.1"/>
    <property type="molecule type" value="Genomic_DNA"/>
</dbReference>
<evidence type="ECO:0000256" key="3">
    <source>
        <dbReference type="ARBA" id="ARBA00022491"/>
    </source>
</evidence>
<evidence type="ECO:0000256" key="9">
    <source>
        <dbReference type="ARBA" id="ARBA00023242"/>
    </source>
</evidence>
<keyword evidence="6" id="KW-0862">Zinc</keyword>
<feature type="region of interest" description="Disordered" evidence="10">
    <location>
        <begin position="574"/>
        <end position="607"/>
    </location>
</feature>
<keyword evidence="8" id="KW-0804">Transcription</keyword>